<keyword evidence="2 6" id="KW-0645">Protease</keyword>
<keyword evidence="4 6" id="KW-0720">Serine protease</keyword>
<feature type="domain" description="Peptidase S9 prolyl oligopeptidase catalytic" evidence="8">
    <location>
        <begin position="534"/>
        <end position="674"/>
    </location>
</feature>
<dbReference type="OrthoDB" id="248387at2759"/>
<feature type="domain" description="Peptidase S9A N-terminal" evidence="9">
    <location>
        <begin position="49"/>
        <end position="456"/>
    </location>
</feature>
<dbReference type="Proteomes" id="UP000271241">
    <property type="component" value="Unassembled WGS sequence"/>
</dbReference>
<keyword evidence="11" id="KW-1185">Reference proteome</keyword>
<dbReference type="SUPFAM" id="SSF50993">
    <property type="entry name" value="Peptidase/esterase 'gauge' domain"/>
    <property type="match status" value="1"/>
</dbReference>
<comment type="similarity">
    <text evidence="1 6">Belongs to the peptidase S9A family.</text>
</comment>
<evidence type="ECO:0000313" key="11">
    <source>
        <dbReference type="Proteomes" id="UP000271241"/>
    </source>
</evidence>
<sequence length="691" mass="77410">MYHYRFPRIAACLCLAAFAALVASAPAEVPADTAAAKQCPASAGPSAPKETFAHRYHNQDYPDPYHWMRSSERKNDVLAHLAAENKYADSQLSVSGQLKDTLYNEMMKQVPVSYENLPRLRGAYEYYSKKDPAKTRDVHYRRRAGDANAQEEVILDLNQLSGEKIVLGALEPTLNGDLLAYSIDDSGTKAYTIHVKNLTSGEMLADTISGVTTNLEWDNSGRSLFYTQQNDKKRSYRALRHDLGADVSKDPVIFEEKDENFKLVLSRSKSGHHLFILCEGPKTKEWHYLDADQPAGAVRVIQPRVIGHAYWVESTKEQFIILTNFIDGKRVDELVVALRTCDVKGPTTMEHWTKVLEDDSRVIIETMMPFKGWLALVERFEGSMRLRAIKFDVNGRLVAKGEEHIAAFPEASYSINLAKAQPSYEQSTVRFTYISPISPKILYDYDMASRTLTERKKETVAGYDATKYVVERIYADLPASDGQSMLPIGTKVPIVVAYRRDLLRKDGSNPAYLTALGMNGTRIDTGLVLGSIGLMDRGFVVAHARVRGGGDNGYYWHRPEGVLLNKKNTFRDFIASAEKLFADRYTSKEKLVVANLMGDGLTLGPAINERPDLAKVVVLQIPLLDTLNALMDSSSPSAAADREELGDPTDAKYFEYIKSYSPYDNLKADVKYPNIYVSTVSDSEQFKFWGE</sequence>
<reference evidence="11" key="1">
    <citation type="journal article" date="2018" name="Nat. Microbiol.">
        <title>Leveraging single-cell genomics to expand the fungal tree of life.</title>
        <authorList>
            <person name="Ahrendt S.R."/>
            <person name="Quandt C.A."/>
            <person name="Ciobanu D."/>
            <person name="Clum A."/>
            <person name="Salamov A."/>
            <person name="Andreopoulos B."/>
            <person name="Cheng J.F."/>
            <person name="Woyke T."/>
            <person name="Pelin A."/>
            <person name="Henrissat B."/>
            <person name="Reynolds N.K."/>
            <person name="Benny G.L."/>
            <person name="Smith M.E."/>
            <person name="James T.Y."/>
            <person name="Grigoriev I.V."/>
        </authorList>
    </citation>
    <scope>NUCLEOTIDE SEQUENCE [LARGE SCALE GENOMIC DNA]</scope>
    <source>
        <strain evidence="11">RSA 1356</strain>
    </source>
</reference>
<evidence type="ECO:0000256" key="1">
    <source>
        <dbReference type="ARBA" id="ARBA00005228"/>
    </source>
</evidence>
<evidence type="ECO:0000256" key="5">
    <source>
        <dbReference type="ARBA" id="ARBA00045448"/>
    </source>
</evidence>
<feature type="signal peptide" evidence="7">
    <location>
        <begin position="1"/>
        <end position="27"/>
    </location>
</feature>
<dbReference type="PRINTS" id="PR00862">
    <property type="entry name" value="PROLIGOPTASE"/>
</dbReference>
<evidence type="ECO:0000256" key="4">
    <source>
        <dbReference type="ARBA" id="ARBA00022825"/>
    </source>
</evidence>
<dbReference type="PANTHER" id="PTHR11757:SF19">
    <property type="entry name" value="PROLYL ENDOPEPTIDASE-LIKE"/>
    <property type="match status" value="1"/>
</dbReference>
<dbReference type="Pfam" id="PF02897">
    <property type="entry name" value="Peptidase_S9_N"/>
    <property type="match status" value="1"/>
</dbReference>
<dbReference type="EMBL" id="KZ993179">
    <property type="protein sequence ID" value="RKP05304.1"/>
    <property type="molecule type" value="Genomic_DNA"/>
</dbReference>
<dbReference type="InterPro" id="IPR002470">
    <property type="entry name" value="Peptidase_S9A"/>
</dbReference>
<dbReference type="GO" id="GO:0004252">
    <property type="term" value="F:serine-type endopeptidase activity"/>
    <property type="evidence" value="ECO:0007669"/>
    <property type="project" value="UniProtKB-UniRule"/>
</dbReference>
<evidence type="ECO:0000256" key="7">
    <source>
        <dbReference type="SAM" id="SignalP"/>
    </source>
</evidence>
<dbReference type="InterPro" id="IPR051543">
    <property type="entry name" value="Serine_Peptidase_S9A"/>
</dbReference>
<feature type="chain" id="PRO_5020350403" description="Prolyl endopeptidase" evidence="7">
    <location>
        <begin position="28"/>
        <end position="691"/>
    </location>
</feature>
<evidence type="ECO:0000259" key="8">
    <source>
        <dbReference type="Pfam" id="PF00326"/>
    </source>
</evidence>
<evidence type="ECO:0000256" key="3">
    <source>
        <dbReference type="ARBA" id="ARBA00022801"/>
    </source>
</evidence>
<dbReference type="EC" id="3.4.21.-" evidence="6"/>
<proteinExistence type="inferred from homology"/>
<dbReference type="AlphaFoldDB" id="A0A4P9XHW6"/>
<name>A0A4P9XHW6_9FUNG</name>
<evidence type="ECO:0000313" key="10">
    <source>
        <dbReference type="EMBL" id="RKP05304.1"/>
    </source>
</evidence>
<dbReference type="SUPFAM" id="SSF53474">
    <property type="entry name" value="alpha/beta-Hydrolases"/>
    <property type="match status" value="1"/>
</dbReference>
<organism evidence="10 11">
    <name type="scientific">Thamnocephalis sphaerospora</name>
    <dbReference type="NCBI Taxonomy" id="78915"/>
    <lineage>
        <taxon>Eukaryota</taxon>
        <taxon>Fungi</taxon>
        <taxon>Fungi incertae sedis</taxon>
        <taxon>Zoopagomycota</taxon>
        <taxon>Zoopagomycotina</taxon>
        <taxon>Zoopagomycetes</taxon>
        <taxon>Zoopagales</taxon>
        <taxon>Sigmoideomycetaceae</taxon>
        <taxon>Thamnocephalis</taxon>
    </lineage>
</organism>
<dbReference type="GO" id="GO:0006508">
    <property type="term" value="P:proteolysis"/>
    <property type="evidence" value="ECO:0007669"/>
    <property type="project" value="UniProtKB-KW"/>
</dbReference>
<protein>
    <recommendedName>
        <fullName evidence="6">Prolyl endopeptidase</fullName>
        <ecNumber evidence="6">3.4.21.-</ecNumber>
    </recommendedName>
</protein>
<gene>
    <name evidence="10" type="ORF">THASP1DRAFT_19974</name>
</gene>
<keyword evidence="7" id="KW-0732">Signal</keyword>
<accession>A0A4P9XHW6</accession>
<dbReference type="InterPro" id="IPR029058">
    <property type="entry name" value="AB_hydrolase_fold"/>
</dbReference>
<dbReference type="Gene3D" id="2.130.10.120">
    <property type="entry name" value="Prolyl oligopeptidase, N-terminal domain"/>
    <property type="match status" value="1"/>
</dbReference>
<dbReference type="Pfam" id="PF00326">
    <property type="entry name" value="Peptidase_S9"/>
    <property type="match status" value="1"/>
</dbReference>
<dbReference type="PANTHER" id="PTHR11757">
    <property type="entry name" value="PROTEASE FAMILY S9A OLIGOPEPTIDASE"/>
    <property type="match status" value="1"/>
</dbReference>
<evidence type="ECO:0000259" key="9">
    <source>
        <dbReference type="Pfam" id="PF02897"/>
    </source>
</evidence>
<evidence type="ECO:0000256" key="6">
    <source>
        <dbReference type="RuleBase" id="RU368024"/>
    </source>
</evidence>
<evidence type="ECO:0000256" key="2">
    <source>
        <dbReference type="ARBA" id="ARBA00022670"/>
    </source>
</evidence>
<comment type="function">
    <text evidence="5">Serine peptidase whose precise substrate specificity remains unclear. Does not cleave peptides after a arginine or lysine residue. Regulates trans-Golgi network morphology and sorting by regulating the membrane binding of the AP-1 complex. May play a role in the regulation of synaptic vesicle exocytosis.</text>
</comment>
<dbReference type="Gene3D" id="3.40.50.1820">
    <property type="entry name" value="alpha/beta hydrolase"/>
    <property type="match status" value="1"/>
</dbReference>
<dbReference type="InterPro" id="IPR001375">
    <property type="entry name" value="Peptidase_S9_cat"/>
</dbReference>
<dbReference type="InterPro" id="IPR023302">
    <property type="entry name" value="Pept_S9A_N"/>
</dbReference>
<keyword evidence="3 6" id="KW-0378">Hydrolase</keyword>